<dbReference type="CDD" id="cd07182">
    <property type="entry name" value="RNase_HII_bacteria_HII_like"/>
    <property type="match status" value="1"/>
</dbReference>
<dbReference type="GO" id="GO:0003723">
    <property type="term" value="F:RNA binding"/>
    <property type="evidence" value="ECO:0007669"/>
    <property type="project" value="InterPro"/>
</dbReference>
<dbReference type="PROSITE" id="PS51975">
    <property type="entry name" value="RNASE_H_2"/>
    <property type="match status" value="1"/>
</dbReference>
<dbReference type="InterPro" id="IPR036397">
    <property type="entry name" value="RNaseH_sf"/>
</dbReference>
<evidence type="ECO:0000256" key="13">
    <source>
        <dbReference type="ARBA" id="ARBA00023211"/>
    </source>
</evidence>
<dbReference type="SUPFAM" id="SSF53098">
    <property type="entry name" value="Ribonuclease H-like"/>
    <property type="match status" value="1"/>
</dbReference>
<accession>X0ZIT6</accession>
<evidence type="ECO:0000256" key="1">
    <source>
        <dbReference type="ARBA" id="ARBA00000077"/>
    </source>
</evidence>
<keyword evidence="8" id="KW-0963">Cytoplasm</keyword>
<keyword evidence="11" id="KW-0255">Endonuclease</keyword>
<dbReference type="EC" id="3.1.26.4" evidence="6"/>
<comment type="caution">
    <text evidence="15">The sequence shown here is derived from an EMBL/GenBank/DDBJ whole genome shotgun (WGS) entry which is preliminary data.</text>
</comment>
<keyword evidence="10" id="KW-0479">Metal-binding</keyword>
<evidence type="ECO:0000256" key="6">
    <source>
        <dbReference type="ARBA" id="ARBA00012180"/>
    </source>
</evidence>
<dbReference type="InterPro" id="IPR001352">
    <property type="entry name" value="RNase_HII/HIII"/>
</dbReference>
<feature type="non-terminal residue" evidence="15">
    <location>
        <position position="1"/>
    </location>
</feature>
<keyword evidence="13" id="KW-0464">Manganese</keyword>
<dbReference type="GO" id="GO:0046872">
    <property type="term" value="F:metal ion binding"/>
    <property type="evidence" value="ECO:0007669"/>
    <property type="project" value="UniProtKB-KW"/>
</dbReference>
<evidence type="ECO:0000256" key="7">
    <source>
        <dbReference type="ARBA" id="ARBA00019179"/>
    </source>
</evidence>
<keyword evidence="9" id="KW-0540">Nuclease</keyword>
<evidence type="ECO:0000313" key="15">
    <source>
        <dbReference type="EMBL" id="GAG69540.1"/>
    </source>
</evidence>
<dbReference type="NCBIfam" id="NF000595">
    <property type="entry name" value="PRK00015.1-3"/>
    <property type="match status" value="1"/>
</dbReference>
<comment type="cofactor">
    <cofactor evidence="3">
        <name>Mg(2+)</name>
        <dbReference type="ChEBI" id="CHEBI:18420"/>
    </cofactor>
</comment>
<dbReference type="Gene3D" id="3.30.420.10">
    <property type="entry name" value="Ribonuclease H-like superfamily/Ribonuclease H"/>
    <property type="match status" value="1"/>
</dbReference>
<dbReference type="InterPro" id="IPR024567">
    <property type="entry name" value="RNase_HII/HIII_dom"/>
</dbReference>
<comment type="cofactor">
    <cofactor evidence="2">
        <name>Mn(2+)</name>
        <dbReference type="ChEBI" id="CHEBI:29035"/>
    </cofactor>
</comment>
<evidence type="ECO:0000256" key="12">
    <source>
        <dbReference type="ARBA" id="ARBA00022801"/>
    </source>
</evidence>
<keyword evidence="12" id="KW-0378">Hydrolase</keyword>
<dbReference type="GO" id="GO:0004523">
    <property type="term" value="F:RNA-DNA hybrid ribonuclease activity"/>
    <property type="evidence" value="ECO:0007669"/>
    <property type="project" value="UniProtKB-EC"/>
</dbReference>
<dbReference type="GO" id="GO:0006298">
    <property type="term" value="P:mismatch repair"/>
    <property type="evidence" value="ECO:0007669"/>
    <property type="project" value="TreeGrafter"/>
</dbReference>
<dbReference type="GO" id="GO:0043137">
    <property type="term" value="P:DNA replication, removal of RNA primer"/>
    <property type="evidence" value="ECO:0007669"/>
    <property type="project" value="TreeGrafter"/>
</dbReference>
<dbReference type="GO" id="GO:0005737">
    <property type="term" value="C:cytoplasm"/>
    <property type="evidence" value="ECO:0007669"/>
    <property type="project" value="UniProtKB-SubCell"/>
</dbReference>
<evidence type="ECO:0000256" key="5">
    <source>
        <dbReference type="ARBA" id="ARBA00007383"/>
    </source>
</evidence>
<dbReference type="EMBL" id="BART01001472">
    <property type="protein sequence ID" value="GAG69540.1"/>
    <property type="molecule type" value="Genomic_DNA"/>
</dbReference>
<evidence type="ECO:0000256" key="9">
    <source>
        <dbReference type="ARBA" id="ARBA00022722"/>
    </source>
</evidence>
<protein>
    <recommendedName>
        <fullName evidence="7">Ribonuclease HII</fullName>
        <ecNumber evidence="6">3.1.26.4</ecNumber>
    </recommendedName>
</protein>
<organism evidence="15">
    <name type="scientific">marine sediment metagenome</name>
    <dbReference type="NCBI Taxonomy" id="412755"/>
    <lineage>
        <taxon>unclassified sequences</taxon>
        <taxon>metagenomes</taxon>
        <taxon>ecological metagenomes</taxon>
    </lineage>
</organism>
<dbReference type="GO" id="GO:0032299">
    <property type="term" value="C:ribonuclease H2 complex"/>
    <property type="evidence" value="ECO:0007669"/>
    <property type="project" value="TreeGrafter"/>
</dbReference>
<dbReference type="PANTHER" id="PTHR10954:SF18">
    <property type="entry name" value="RIBONUCLEASE HII"/>
    <property type="match status" value="1"/>
</dbReference>
<reference evidence="15" key="1">
    <citation type="journal article" date="2014" name="Front. Microbiol.">
        <title>High frequency of phylogenetically diverse reductive dehalogenase-homologous genes in deep subseafloor sedimentary metagenomes.</title>
        <authorList>
            <person name="Kawai M."/>
            <person name="Futagami T."/>
            <person name="Toyoda A."/>
            <person name="Takaki Y."/>
            <person name="Nishi S."/>
            <person name="Hori S."/>
            <person name="Arai W."/>
            <person name="Tsubouchi T."/>
            <person name="Morono Y."/>
            <person name="Uchiyama I."/>
            <person name="Ito T."/>
            <person name="Fujiyama A."/>
            <person name="Inagaki F."/>
            <person name="Takami H."/>
        </authorList>
    </citation>
    <scope>NUCLEOTIDE SEQUENCE</scope>
    <source>
        <strain evidence="15">Expedition CK06-06</strain>
    </source>
</reference>
<comment type="similarity">
    <text evidence="5">Belongs to the RNase HII family.</text>
</comment>
<sequence>LAGPVVASAVILPKNFYNPEIDDSKKLSPAKREKLYRIITQAAVSFSFGIIEHDVIDKINILQATKRAMFQAINTLDPTPEIVLVDALAIEQLPFRQISLIKGDTLSLTIAAASILAKVKRDTIMCEYHKKYPQYQFFKHKGYPTKLHRLCIKEYGPCPIHRKSFRLLGPE</sequence>
<gene>
    <name evidence="15" type="ORF">S01H4_05173</name>
</gene>
<evidence type="ECO:0000259" key="14">
    <source>
        <dbReference type="PROSITE" id="PS51975"/>
    </source>
</evidence>
<dbReference type="AlphaFoldDB" id="X0ZIT6"/>
<dbReference type="InterPro" id="IPR022898">
    <property type="entry name" value="RNase_HII"/>
</dbReference>
<evidence type="ECO:0000256" key="4">
    <source>
        <dbReference type="ARBA" id="ARBA00004496"/>
    </source>
</evidence>
<name>X0ZIT6_9ZZZZ</name>
<dbReference type="Pfam" id="PF01351">
    <property type="entry name" value="RNase_HII"/>
    <property type="match status" value="1"/>
</dbReference>
<evidence type="ECO:0000256" key="10">
    <source>
        <dbReference type="ARBA" id="ARBA00022723"/>
    </source>
</evidence>
<dbReference type="PANTHER" id="PTHR10954">
    <property type="entry name" value="RIBONUCLEASE H2 SUBUNIT A"/>
    <property type="match status" value="1"/>
</dbReference>
<evidence type="ECO:0000256" key="8">
    <source>
        <dbReference type="ARBA" id="ARBA00022490"/>
    </source>
</evidence>
<feature type="domain" description="RNase H type-2" evidence="14">
    <location>
        <begin position="1"/>
        <end position="171"/>
    </location>
</feature>
<evidence type="ECO:0000256" key="2">
    <source>
        <dbReference type="ARBA" id="ARBA00001936"/>
    </source>
</evidence>
<comment type="catalytic activity">
    <reaction evidence="1">
        <text>Endonucleolytic cleavage to 5'-phosphomonoester.</text>
        <dbReference type="EC" id="3.1.26.4"/>
    </reaction>
</comment>
<proteinExistence type="inferred from homology"/>
<comment type="subcellular location">
    <subcellularLocation>
        <location evidence="4">Cytoplasm</location>
    </subcellularLocation>
</comment>
<dbReference type="InterPro" id="IPR012337">
    <property type="entry name" value="RNaseH-like_sf"/>
</dbReference>
<evidence type="ECO:0000256" key="11">
    <source>
        <dbReference type="ARBA" id="ARBA00022759"/>
    </source>
</evidence>
<evidence type="ECO:0000256" key="3">
    <source>
        <dbReference type="ARBA" id="ARBA00001946"/>
    </source>
</evidence>